<dbReference type="InterPro" id="IPR051238">
    <property type="entry name" value="GDSL_esterase/lipase"/>
</dbReference>
<comment type="caution">
    <text evidence="9">The sequence shown here is derived from an EMBL/GenBank/DDBJ whole genome shotgun (WGS) entry which is preliminary data.</text>
</comment>
<evidence type="ECO:0000313" key="9">
    <source>
        <dbReference type="EMBL" id="KAJ9536038.1"/>
    </source>
</evidence>
<dbReference type="PANTHER" id="PTHR45650">
    <property type="entry name" value="GDSL-LIKE LIPASE/ACYLHYDROLASE-RELATED"/>
    <property type="match status" value="1"/>
</dbReference>
<accession>A0AA38S575</accession>
<dbReference type="InterPro" id="IPR036514">
    <property type="entry name" value="SGNH_hydro_sf"/>
</dbReference>
<evidence type="ECO:0000313" key="10">
    <source>
        <dbReference type="Proteomes" id="UP001172457"/>
    </source>
</evidence>
<dbReference type="CDD" id="cd01837">
    <property type="entry name" value="SGNH_plant_lipase_like"/>
    <property type="match status" value="1"/>
</dbReference>
<evidence type="ECO:0000256" key="7">
    <source>
        <dbReference type="ARBA" id="ARBA00023098"/>
    </source>
</evidence>
<dbReference type="Gene3D" id="3.40.50.1110">
    <property type="entry name" value="SGNH hydrolase"/>
    <property type="match status" value="1"/>
</dbReference>
<reference evidence="9" key="1">
    <citation type="submission" date="2023-03" db="EMBL/GenBank/DDBJ databases">
        <title>Chromosome-scale reference genome and RAD-based genetic map of yellow starthistle (Centaurea solstitialis) reveal putative structural variation and QTLs associated with invader traits.</title>
        <authorList>
            <person name="Reatini B."/>
            <person name="Cang F.A."/>
            <person name="Jiang Q."/>
            <person name="Mckibben M.T.W."/>
            <person name="Barker M.S."/>
            <person name="Rieseberg L.H."/>
            <person name="Dlugosch K.M."/>
        </authorList>
    </citation>
    <scope>NUCLEOTIDE SEQUENCE</scope>
    <source>
        <strain evidence="9">CAN-66</strain>
        <tissue evidence="9">Leaf</tissue>
    </source>
</reference>
<proteinExistence type="inferred from homology"/>
<keyword evidence="6" id="KW-0442">Lipid degradation</keyword>
<keyword evidence="8" id="KW-0812">Transmembrane</keyword>
<keyword evidence="7" id="KW-0443">Lipid metabolism</keyword>
<evidence type="ECO:0000256" key="1">
    <source>
        <dbReference type="ARBA" id="ARBA00004613"/>
    </source>
</evidence>
<protein>
    <submittedName>
        <fullName evidence="9">Uncharacterized protein</fullName>
    </submittedName>
</protein>
<dbReference type="EMBL" id="JARYMX010000072">
    <property type="protein sequence ID" value="KAJ9536038.1"/>
    <property type="molecule type" value="Genomic_DNA"/>
</dbReference>
<evidence type="ECO:0000256" key="5">
    <source>
        <dbReference type="ARBA" id="ARBA00022801"/>
    </source>
</evidence>
<dbReference type="AlphaFoldDB" id="A0AA38S575"/>
<evidence type="ECO:0000256" key="8">
    <source>
        <dbReference type="SAM" id="Phobius"/>
    </source>
</evidence>
<dbReference type="InterPro" id="IPR001087">
    <property type="entry name" value="GDSL"/>
</dbReference>
<dbReference type="GO" id="GO:0005576">
    <property type="term" value="C:extracellular region"/>
    <property type="evidence" value="ECO:0007669"/>
    <property type="project" value="UniProtKB-SubCell"/>
</dbReference>
<evidence type="ECO:0000256" key="6">
    <source>
        <dbReference type="ARBA" id="ARBA00022963"/>
    </source>
</evidence>
<dbReference type="Proteomes" id="UP001172457">
    <property type="component" value="Unassembled WGS sequence"/>
</dbReference>
<dbReference type="PANTHER" id="PTHR45650:SF9">
    <property type="entry name" value="SGNH HYDROLASE-TYPE ESTERASE DOMAIN-CONTAINING PROTEIN"/>
    <property type="match status" value="1"/>
</dbReference>
<evidence type="ECO:0000256" key="4">
    <source>
        <dbReference type="ARBA" id="ARBA00022729"/>
    </source>
</evidence>
<dbReference type="GO" id="GO:0016042">
    <property type="term" value="P:lipid catabolic process"/>
    <property type="evidence" value="ECO:0007669"/>
    <property type="project" value="UniProtKB-KW"/>
</dbReference>
<organism evidence="9 10">
    <name type="scientific">Centaurea solstitialis</name>
    <name type="common">yellow star-thistle</name>
    <dbReference type="NCBI Taxonomy" id="347529"/>
    <lineage>
        <taxon>Eukaryota</taxon>
        <taxon>Viridiplantae</taxon>
        <taxon>Streptophyta</taxon>
        <taxon>Embryophyta</taxon>
        <taxon>Tracheophyta</taxon>
        <taxon>Spermatophyta</taxon>
        <taxon>Magnoliopsida</taxon>
        <taxon>eudicotyledons</taxon>
        <taxon>Gunneridae</taxon>
        <taxon>Pentapetalae</taxon>
        <taxon>asterids</taxon>
        <taxon>campanulids</taxon>
        <taxon>Asterales</taxon>
        <taxon>Asteraceae</taxon>
        <taxon>Carduoideae</taxon>
        <taxon>Cardueae</taxon>
        <taxon>Centaureinae</taxon>
        <taxon>Centaurea</taxon>
    </lineage>
</organism>
<dbReference type="Pfam" id="PF00657">
    <property type="entry name" value="Lipase_GDSL"/>
    <property type="match status" value="1"/>
</dbReference>
<evidence type="ECO:0000256" key="2">
    <source>
        <dbReference type="ARBA" id="ARBA00008668"/>
    </source>
</evidence>
<keyword evidence="8" id="KW-1133">Transmembrane helix</keyword>
<dbReference type="GO" id="GO:0016788">
    <property type="term" value="F:hydrolase activity, acting on ester bonds"/>
    <property type="evidence" value="ECO:0007669"/>
    <property type="project" value="InterPro"/>
</dbReference>
<keyword evidence="8" id="KW-0472">Membrane</keyword>
<keyword evidence="10" id="KW-1185">Reference proteome</keyword>
<keyword evidence="3" id="KW-0964">Secreted</keyword>
<dbReference type="InterPro" id="IPR035669">
    <property type="entry name" value="SGNH_plant_lipase-like"/>
</dbReference>
<sequence length="358" mass="39895">MAYCQLNLLFWVYIFVAIIQFGIFIAHGEPKVPCYFIFGDSLVDSGNNNKLITKAKANYPPYGIDFPQGVTGRFTNGRTIADMIGELLEFDEYIPTFLDATDTQISKGVNYGSAAAGIRDETGSHLGGRISFDRQLHNHNTTLSRLFHLQGNTTFTNEHLSKCIYLVNIGSNDYINNYLMPTIYTTSHTHTPYRYATVLVRQYAQQLKTLYDLGGRKIVVFGLGPVGCTPTEISIFGTNGSPCVESINDAVRQFNNKLRPLIDELNHDNPNAKFTFINLTSISSLQEGSRLSNVPCCKLRVDGQCIRNIPVCPDRAMSEYYDGFHPTEIANTLIASMSYTALSPMDASPYDISELVKL</sequence>
<comment type="similarity">
    <text evidence="2">Belongs to the 'GDSL' lipolytic enzyme family.</text>
</comment>
<evidence type="ECO:0000256" key="3">
    <source>
        <dbReference type="ARBA" id="ARBA00022525"/>
    </source>
</evidence>
<dbReference type="SUPFAM" id="SSF52266">
    <property type="entry name" value="SGNH hydrolase"/>
    <property type="match status" value="1"/>
</dbReference>
<keyword evidence="4" id="KW-0732">Signal</keyword>
<gene>
    <name evidence="9" type="ORF">OSB04_un000798</name>
</gene>
<keyword evidence="5" id="KW-0378">Hydrolase</keyword>
<name>A0AA38S575_9ASTR</name>
<feature type="transmembrane region" description="Helical" evidence="8">
    <location>
        <begin position="7"/>
        <end position="26"/>
    </location>
</feature>
<comment type="subcellular location">
    <subcellularLocation>
        <location evidence="1">Secreted</location>
    </subcellularLocation>
</comment>